<dbReference type="PROSITE" id="PS51257">
    <property type="entry name" value="PROKAR_LIPOPROTEIN"/>
    <property type="match status" value="1"/>
</dbReference>
<dbReference type="Proteomes" id="UP000028875">
    <property type="component" value="Unassembled WGS sequence"/>
</dbReference>
<evidence type="ECO:0000313" key="8">
    <source>
        <dbReference type="Proteomes" id="UP000028875"/>
    </source>
</evidence>
<dbReference type="InterPro" id="IPR007210">
    <property type="entry name" value="ABC_Gly_betaine_transp_sub-bd"/>
</dbReference>
<dbReference type="Pfam" id="PF04069">
    <property type="entry name" value="OpuAC"/>
    <property type="match status" value="1"/>
</dbReference>
<gene>
    <name evidence="7" type="primary">opuAC</name>
    <name evidence="7" type="ORF">BN990_04027</name>
</gene>
<comment type="subcellular location">
    <subcellularLocation>
        <location evidence="1">Cell membrane</location>
    </subcellularLocation>
</comment>
<organism evidence="7 8">
    <name type="scientific">Virgibacillus massiliensis</name>
    <dbReference type="NCBI Taxonomy" id="1462526"/>
    <lineage>
        <taxon>Bacteria</taxon>
        <taxon>Bacillati</taxon>
        <taxon>Bacillota</taxon>
        <taxon>Bacilli</taxon>
        <taxon>Bacillales</taxon>
        <taxon>Bacillaceae</taxon>
        <taxon>Virgibacillus</taxon>
    </lineage>
</organism>
<reference evidence="8" key="2">
    <citation type="submission" date="2014-05" db="EMBL/GenBank/DDBJ databases">
        <title>Draft genome sequence of Virgibacillus massiliensis Vm-5.</title>
        <authorList>
            <person name="Khelaifia S."/>
            <person name="Croce O."/>
            <person name="Lagier J.C."/>
            <person name="Raoult D."/>
        </authorList>
    </citation>
    <scope>NUCLEOTIDE SEQUENCE [LARGE SCALE GENOMIC DNA]</scope>
    <source>
        <strain evidence="8">Vm-5</strain>
    </source>
</reference>
<evidence type="ECO:0000256" key="1">
    <source>
        <dbReference type="ARBA" id="ARBA00004236"/>
    </source>
</evidence>
<dbReference type="EMBL" id="CCDP010000003">
    <property type="protein sequence ID" value="CDQ41653.1"/>
    <property type="molecule type" value="Genomic_DNA"/>
</dbReference>
<dbReference type="Gene3D" id="3.40.190.100">
    <property type="entry name" value="Glycine betaine-binding periplasmic protein, domain 2"/>
    <property type="match status" value="1"/>
</dbReference>
<dbReference type="OrthoDB" id="9787902at2"/>
<feature type="domain" description="ABC-type glycine betaine transport system substrate-binding" evidence="6">
    <location>
        <begin position="43"/>
        <end position="287"/>
    </location>
</feature>
<evidence type="ECO:0000256" key="4">
    <source>
        <dbReference type="ARBA" id="ARBA00023136"/>
    </source>
</evidence>
<name>A0A024QGH2_9BACI</name>
<keyword evidence="2" id="KW-0813">Transport</keyword>
<protein>
    <submittedName>
        <fullName evidence="7">Glycine betaine-binding protein OpuAC</fullName>
    </submittedName>
</protein>
<dbReference type="CDD" id="cd13639">
    <property type="entry name" value="PBP2_OpuAC_like"/>
    <property type="match status" value="1"/>
</dbReference>
<dbReference type="GO" id="GO:0015226">
    <property type="term" value="F:carnitine transmembrane transporter activity"/>
    <property type="evidence" value="ECO:0007669"/>
    <property type="project" value="TreeGrafter"/>
</dbReference>
<dbReference type="SUPFAM" id="SSF53850">
    <property type="entry name" value="Periplasmic binding protein-like II"/>
    <property type="match status" value="1"/>
</dbReference>
<dbReference type="GO" id="GO:0031460">
    <property type="term" value="P:glycine betaine transport"/>
    <property type="evidence" value="ECO:0007669"/>
    <property type="project" value="TreeGrafter"/>
</dbReference>
<keyword evidence="4" id="KW-0472">Membrane</keyword>
<dbReference type="RefSeq" id="WP_021292442.1">
    <property type="nucleotide sequence ID" value="NZ_BNER01000005.1"/>
</dbReference>
<dbReference type="PANTHER" id="PTHR47737">
    <property type="entry name" value="GLYCINE BETAINE/PROLINE BETAINE TRANSPORT SYSTEM PERMEASE PROTEIN PROW"/>
    <property type="match status" value="1"/>
</dbReference>
<dbReference type="AlphaFoldDB" id="A0A024QGH2"/>
<evidence type="ECO:0000256" key="2">
    <source>
        <dbReference type="ARBA" id="ARBA00022448"/>
    </source>
</evidence>
<proteinExistence type="predicted"/>
<dbReference type="eggNOG" id="COG2113">
    <property type="taxonomic scope" value="Bacteria"/>
</dbReference>
<dbReference type="Gene3D" id="3.10.105.10">
    <property type="entry name" value="Dipeptide-binding Protein, Domain 3"/>
    <property type="match status" value="2"/>
</dbReference>
<dbReference type="GO" id="GO:0015871">
    <property type="term" value="P:choline transport"/>
    <property type="evidence" value="ECO:0007669"/>
    <property type="project" value="TreeGrafter"/>
</dbReference>
<feature type="chain" id="PRO_5038945450" evidence="5">
    <location>
        <begin position="21"/>
        <end position="298"/>
    </location>
</feature>
<keyword evidence="8" id="KW-1185">Reference proteome</keyword>
<accession>A0A024QGH2</accession>
<evidence type="ECO:0000259" key="6">
    <source>
        <dbReference type="Pfam" id="PF04069"/>
    </source>
</evidence>
<feature type="signal peptide" evidence="5">
    <location>
        <begin position="1"/>
        <end position="20"/>
    </location>
</feature>
<sequence precursor="true">MRFIKSKLLVIGLAIVVVLAACGDSTNSNSENSNEDTSEDKGTIEMAQINWAENIAVSNMWKVILEDQGYKVNLNLLDMGTIMKALAEDELDINLEVWLPVQDQAYLQQYKDEVFFSEETWYDNAKVGLVVPTYLEDINSIEDLNKNKEMFEGEITGFDPGAGTMEVTEELIKDYNLDYELVPSSEPAMITEIDQAIKNEEPIVAPLWSPHRVFSQYDLKYLDDPKEVYGGVEKIHHATRQGFADDFPEVSQWMKNWKMDDDAVGELMTYVKDAEEPIDGARKWVEENQDLVNEWLNK</sequence>
<comment type="caution">
    <text evidence="7">The sequence shown here is derived from an EMBL/GenBank/DDBJ whole genome shotgun (WGS) entry which is preliminary data.</text>
</comment>
<dbReference type="GO" id="GO:0043190">
    <property type="term" value="C:ATP-binding cassette (ABC) transporter complex"/>
    <property type="evidence" value="ECO:0007669"/>
    <property type="project" value="InterPro"/>
</dbReference>
<evidence type="ECO:0000256" key="3">
    <source>
        <dbReference type="ARBA" id="ARBA00022475"/>
    </source>
</evidence>
<keyword evidence="3" id="KW-1003">Cell membrane</keyword>
<dbReference type="GO" id="GO:0005275">
    <property type="term" value="F:amine transmembrane transporter activity"/>
    <property type="evidence" value="ECO:0007669"/>
    <property type="project" value="TreeGrafter"/>
</dbReference>
<evidence type="ECO:0000256" key="5">
    <source>
        <dbReference type="SAM" id="SignalP"/>
    </source>
</evidence>
<keyword evidence="5" id="KW-0732">Signal</keyword>
<evidence type="ECO:0000313" key="7">
    <source>
        <dbReference type="EMBL" id="CDQ41653.1"/>
    </source>
</evidence>
<reference evidence="7 8" key="1">
    <citation type="submission" date="2014-03" db="EMBL/GenBank/DDBJ databases">
        <authorList>
            <person name="Urmite Genomes U."/>
        </authorList>
    </citation>
    <scope>NUCLEOTIDE SEQUENCE [LARGE SCALE GENOMIC DNA]</scope>
    <source>
        <strain evidence="7 8">Vm-5</strain>
    </source>
</reference>
<dbReference type="STRING" id="1462526.BN990_04027"/>
<dbReference type="PANTHER" id="PTHR47737:SF1">
    <property type="entry name" value="GLYCINE BETAINE_PROLINE BETAINE TRANSPORT SYSTEM PERMEASE PROTEIN PROW"/>
    <property type="match status" value="1"/>
</dbReference>